<dbReference type="Proteomes" id="UP000094527">
    <property type="component" value="Unassembled WGS sequence"/>
</dbReference>
<dbReference type="SUPFAM" id="SSF52047">
    <property type="entry name" value="RNI-like"/>
    <property type="match status" value="1"/>
</dbReference>
<protein>
    <submittedName>
        <fullName evidence="1">Uncharacterized protein</fullName>
    </submittedName>
</protein>
<name>A0A1D2MZB8_ORCCI</name>
<accession>A0A1D2MZB8</accession>
<dbReference type="EMBL" id="LJIJ01000362">
    <property type="protein sequence ID" value="ODM98340.1"/>
    <property type="molecule type" value="Genomic_DNA"/>
</dbReference>
<keyword evidence="2" id="KW-1185">Reference proteome</keyword>
<dbReference type="Gene3D" id="3.80.10.10">
    <property type="entry name" value="Ribonuclease Inhibitor"/>
    <property type="match status" value="1"/>
</dbReference>
<comment type="caution">
    <text evidence="1">The sequence shown here is derived from an EMBL/GenBank/DDBJ whole genome shotgun (WGS) entry which is preliminary data.</text>
</comment>
<evidence type="ECO:0000313" key="1">
    <source>
        <dbReference type="EMBL" id="ODM98340.1"/>
    </source>
</evidence>
<dbReference type="InterPro" id="IPR032675">
    <property type="entry name" value="LRR_dom_sf"/>
</dbReference>
<gene>
    <name evidence="1" type="ORF">Ocin01_08335</name>
</gene>
<dbReference type="AlphaFoldDB" id="A0A1D2MZB8"/>
<reference evidence="1 2" key="1">
    <citation type="journal article" date="2016" name="Genome Biol. Evol.">
        <title>Gene Family Evolution Reflects Adaptation to Soil Environmental Stressors in the Genome of the Collembolan Orchesella cincta.</title>
        <authorList>
            <person name="Faddeeva-Vakhrusheva A."/>
            <person name="Derks M.F."/>
            <person name="Anvar S.Y."/>
            <person name="Agamennone V."/>
            <person name="Suring W."/>
            <person name="Smit S."/>
            <person name="van Straalen N.M."/>
            <person name="Roelofs D."/>
        </authorList>
    </citation>
    <scope>NUCLEOTIDE SEQUENCE [LARGE SCALE GENOMIC DNA]</scope>
    <source>
        <tissue evidence="1">Mixed pool</tissue>
    </source>
</reference>
<organism evidence="1 2">
    <name type="scientific">Orchesella cincta</name>
    <name type="common">Springtail</name>
    <name type="synonym">Podura cincta</name>
    <dbReference type="NCBI Taxonomy" id="48709"/>
    <lineage>
        <taxon>Eukaryota</taxon>
        <taxon>Metazoa</taxon>
        <taxon>Ecdysozoa</taxon>
        <taxon>Arthropoda</taxon>
        <taxon>Hexapoda</taxon>
        <taxon>Collembola</taxon>
        <taxon>Entomobryomorpha</taxon>
        <taxon>Entomobryoidea</taxon>
        <taxon>Orchesellidae</taxon>
        <taxon>Orchesellinae</taxon>
        <taxon>Orchesella</taxon>
    </lineage>
</organism>
<proteinExistence type="predicted"/>
<sequence length="469" mass="54498">MGQEFSKRFKELSKPIVASKPSAVDVNMTKNVFTHEYLSCWEKIIDFTPNPKDVLALSNASPQFSAWVRKHNPSALLPLVLPIIMSSAITFTTKDILTWRLLNSELKQVVDDSLPEILPDAFADFYSFATADQIQRFLDHSESITGNPIIGKYIMFFPVNTEAWIKGLQMLEKYGHFLEKLLITPFLNPMLPLPSALSYCQNLEFLSVGREWNKLPVPEPNHQFLPQRYFPPLPKLTELRMHFDRDEDLHVAGPLVYSFLRVYGAQLKTFKCFQNVIMCGISSEGFTALFPNLQELDIHGLDEKSAEVFQILSEVKWPKLERICFDEHWEINLRRKMGFTKHSVWALDNFRNSLKELTLPELDDKAFYEGPGIYQGTHEHFRHLKTLSVCASNMESHMWKFFASRFNNLQRLTFRKSKITQLILPVGIPKLFELFKMFPKLEEIYWPRLTGDGEEKYLLFKRNGLSVFI</sequence>
<evidence type="ECO:0000313" key="2">
    <source>
        <dbReference type="Proteomes" id="UP000094527"/>
    </source>
</evidence>